<accession>A0AAE8MWI9</accession>
<keyword evidence="1" id="KW-0812">Transmembrane</keyword>
<sequence length="344" mass="38798">MSLASLLLGQFPAGLNLMNGDTVSNLNFAAYDQYVQDQQKLFDTFCSLAIAPDMLATLGMVAHQIRHKTQCDEVLSYISASAGNGDRASFQATLNLVARLVSMVEIGSVETEFAFQHHASQRPLLQWTEGNLASLLGRIFSSSPQIDCSGMVAPLALDAWSLDKVAGIKVRFTNNLADHLRLANKDTLLYVFHHVAFLEHQKYSTVLPEGLAEETLKTLAILFPQSDYCGSLRSTRKKRVWLGRLRAHSIYTIDDRLTWCGTPNMDDRQPARFRFWRDRLVIIKEVYDESTPDSFSEWWHDRRNGVQWHNFWVAIVVLGLTALFGLIQCVLAAIQVHKAYHPSN</sequence>
<evidence type="ECO:0000256" key="1">
    <source>
        <dbReference type="SAM" id="Phobius"/>
    </source>
</evidence>
<evidence type="ECO:0000313" key="2">
    <source>
        <dbReference type="EMBL" id="SPO01517.1"/>
    </source>
</evidence>
<evidence type="ECO:0000313" key="3">
    <source>
        <dbReference type="Proteomes" id="UP001187682"/>
    </source>
</evidence>
<dbReference type="EMBL" id="ONZQ02000005">
    <property type="protein sequence ID" value="SPO01517.1"/>
    <property type="molecule type" value="Genomic_DNA"/>
</dbReference>
<keyword evidence="1" id="KW-1133">Transmembrane helix</keyword>
<feature type="transmembrane region" description="Helical" evidence="1">
    <location>
        <begin position="311"/>
        <end position="334"/>
    </location>
</feature>
<name>A0AAE8MWI9_9PEZI</name>
<dbReference type="Proteomes" id="UP001187682">
    <property type="component" value="Unassembled WGS sequence"/>
</dbReference>
<proteinExistence type="predicted"/>
<protein>
    <submittedName>
        <fullName evidence="2">Uncharacterized protein</fullName>
    </submittedName>
</protein>
<dbReference type="AlphaFoldDB" id="A0AAE8MWI9"/>
<reference evidence="2" key="1">
    <citation type="submission" date="2018-03" db="EMBL/GenBank/DDBJ databases">
        <authorList>
            <person name="Guldener U."/>
        </authorList>
    </citation>
    <scope>NUCLEOTIDE SEQUENCE</scope>
</reference>
<keyword evidence="3" id="KW-1185">Reference proteome</keyword>
<comment type="caution">
    <text evidence="2">The sequence shown here is derived from an EMBL/GenBank/DDBJ whole genome shotgun (WGS) entry which is preliminary data.</text>
</comment>
<organism evidence="2 3">
    <name type="scientific">Cephalotrichum gorgonifer</name>
    <dbReference type="NCBI Taxonomy" id="2041049"/>
    <lineage>
        <taxon>Eukaryota</taxon>
        <taxon>Fungi</taxon>
        <taxon>Dikarya</taxon>
        <taxon>Ascomycota</taxon>
        <taxon>Pezizomycotina</taxon>
        <taxon>Sordariomycetes</taxon>
        <taxon>Hypocreomycetidae</taxon>
        <taxon>Microascales</taxon>
        <taxon>Microascaceae</taxon>
        <taxon>Cephalotrichum</taxon>
    </lineage>
</organism>
<gene>
    <name evidence="2" type="ORF">DNG_04190</name>
</gene>
<keyword evidence="1" id="KW-0472">Membrane</keyword>